<feature type="compositionally biased region" description="Polar residues" evidence="1">
    <location>
        <begin position="307"/>
        <end position="319"/>
    </location>
</feature>
<protein>
    <submittedName>
        <fullName evidence="2">Uncharacterized protein</fullName>
    </submittedName>
</protein>
<accession>A0AA38TMB2</accession>
<keyword evidence="3" id="KW-1185">Reference proteome</keyword>
<feature type="compositionally biased region" description="Basic residues" evidence="1">
    <location>
        <begin position="345"/>
        <end position="363"/>
    </location>
</feature>
<reference evidence="2" key="1">
    <citation type="submission" date="2023-03" db="EMBL/GenBank/DDBJ databases">
        <title>Chromosome-scale reference genome and RAD-based genetic map of yellow starthistle (Centaurea solstitialis) reveal putative structural variation and QTLs associated with invader traits.</title>
        <authorList>
            <person name="Reatini B."/>
            <person name="Cang F.A."/>
            <person name="Jiang Q."/>
            <person name="Mckibben M.T.W."/>
            <person name="Barker M.S."/>
            <person name="Rieseberg L.H."/>
            <person name="Dlugosch K.M."/>
        </authorList>
    </citation>
    <scope>NUCLEOTIDE SEQUENCE</scope>
    <source>
        <strain evidence="2">CAN-66</strain>
        <tissue evidence="2">Leaf</tissue>
    </source>
</reference>
<proteinExistence type="predicted"/>
<dbReference type="AlphaFoldDB" id="A0AA38TMB2"/>
<dbReference type="Proteomes" id="UP001172457">
    <property type="component" value="Chromosome 2"/>
</dbReference>
<feature type="region of interest" description="Disordered" evidence="1">
    <location>
        <begin position="192"/>
        <end position="240"/>
    </location>
</feature>
<feature type="region of interest" description="Disordered" evidence="1">
    <location>
        <begin position="300"/>
        <end position="363"/>
    </location>
</feature>
<dbReference type="PANTHER" id="PTHR34680">
    <property type="entry name" value="EXPRESSED PROTEIN"/>
    <property type="match status" value="1"/>
</dbReference>
<name>A0AA38TMB2_9ASTR</name>
<evidence type="ECO:0000313" key="2">
    <source>
        <dbReference type="EMBL" id="KAJ9563504.1"/>
    </source>
</evidence>
<gene>
    <name evidence="2" type="ORF">OSB04_008664</name>
</gene>
<evidence type="ECO:0000313" key="3">
    <source>
        <dbReference type="Proteomes" id="UP001172457"/>
    </source>
</evidence>
<dbReference type="PANTHER" id="PTHR34680:SF3">
    <property type="entry name" value="EXPRESSED PROTEIN"/>
    <property type="match status" value="1"/>
</dbReference>
<organism evidence="2 3">
    <name type="scientific">Centaurea solstitialis</name>
    <name type="common">yellow star-thistle</name>
    <dbReference type="NCBI Taxonomy" id="347529"/>
    <lineage>
        <taxon>Eukaryota</taxon>
        <taxon>Viridiplantae</taxon>
        <taxon>Streptophyta</taxon>
        <taxon>Embryophyta</taxon>
        <taxon>Tracheophyta</taxon>
        <taxon>Spermatophyta</taxon>
        <taxon>Magnoliopsida</taxon>
        <taxon>eudicotyledons</taxon>
        <taxon>Gunneridae</taxon>
        <taxon>Pentapetalae</taxon>
        <taxon>asterids</taxon>
        <taxon>campanulids</taxon>
        <taxon>Asterales</taxon>
        <taxon>Asteraceae</taxon>
        <taxon>Carduoideae</taxon>
        <taxon>Cardueae</taxon>
        <taxon>Centaureinae</taxon>
        <taxon>Centaurea</taxon>
    </lineage>
</organism>
<dbReference type="EMBL" id="JARYMX010000002">
    <property type="protein sequence ID" value="KAJ9563504.1"/>
    <property type="molecule type" value="Genomic_DNA"/>
</dbReference>
<evidence type="ECO:0000256" key="1">
    <source>
        <dbReference type="SAM" id="MobiDB-lite"/>
    </source>
</evidence>
<comment type="caution">
    <text evidence="2">The sequence shown here is derived from an EMBL/GenBank/DDBJ whole genome shotgun (WGS) entry which is preliminary data.</text>
</comment>
<sequence>MRIRKNANISAFLLHSNNHQTSFCQLNQSPWDIISFPHSSSSSLHQYHQVDGFESDYNVNLGENWSSIDSIGAIQRPATMRIRKNANISAFLQHTNHQSNFCQLNQSPWDIITFPPSSSSSLHHHHQVDGFGSDYNVNVDENWSSIHSIGAIQSNVTIDYELYKREDDLGFMGGDEDMVLCGKQPNGKEVKNGSNIICGDRGFDPQNESVWGTDKKKPPSPVSRSTAGPVGSRPRRAKKRAVAVTSNRNEFYYYSGFGPSWGKKRGPVGDKCTALNACDDTGIANGGNVCQTSGVDGDAGVEEEENAQQPDTAMMTESWSCEAGPTKEDLDYMDEEENDGEKGKVVKKRGRKPIKARSLKSLM</sequence>